<dbReference type="Proteomes" id="UP000634136">
    <property type="component" value="Unassembled WGS sequence"/>
</dbReference>
<accession>A0A834WSA2</accession>
<sequence length="46" mass="4749">MEDSGIGSGVEIGEGEVFGDDGKEPKSLEKERGLSLLVKAARVTAS</sequence>
<dbReference type="EMBL" id="JAAIUW010000006">
    <property type="protein sequence ID" value="KAF7829054.1"/>
    <property type="molecule type" value="Genomic_DNA"/>
</dbReference>
<feature type="compositionally biased region" description="Gly residues" evidence="1">
    <location>
        <begin position="1"/>
        <end position="12"/>
    </location>
</feature>
<reference evidence="2" key="1">
    <citation type="submission" date="2020-09" db="EMBL/GenBank/DDBJ databases">
        <title>Genome-Enabled Discovery of Anthraquinone Biosynthesis in Senna tora.</title>
        <authorList>
            <person name="Kang S.-H."/>
            <person name="Pandey R.P."/>
            <person name="Lee C.-M."/>
            <person name="Sim J.-S."/>
            <person name="Jeong J.-T."/>
            <person name="Choi B.-S."/>
            <person name="Jung M."/>
            <person name="Ginzburg D."/>
            <person name="Zhao K."/>
            <person name="Won S.Y."/>
            <person name="Oh T.-J."/>
            <person name="Yu Y."/>
            <person name="Kim N.-H."/>
            <person name="Lee O.R."/>
            <person name="Lee T.-H."/>
            <person name="Bashyal P."/>
            <person name="Kim T.-S."/>
            <person name="Lee W.-H."/>
            <person name="Kawkins C."/>
            <person name="Kim C.-K."/>
            <person name="Kim J.S."/>
            <person name="Ahn B.O."/>
            <person name="Rhee S.Y."/>
            <person name="Sohng J.K."/>
        </authorList>
    </citation>
    <scope>NUCLEOTIDE SEQUENCE</scope>
    <source>
        <tissue evidence="2">Leaf</tissue>
    </source>
</reference>
<dbReference type="AlphaFoldDB" id="A0A834WSA2"/>
<name>A0A834WSA2_9FABA</name>
<evidence type="ECO:0000256" key="1">
    <source>
        <dbReference type="SAM" id="MobiDB-lite"/>
    </source>
</evidence>
<feature type="region of interest" description="Disordered" evidence="1">
    <location>
        <begin position="1"/>
        <end position="26"/>
    </location>
</feature>
<evidence type="ECO:0000313" key="2">
    <source>
        <dbReference type="EMBL" id="KAF7829054.1"/>
    </source>
</evidence>
<proteinExistence type="predicted"/>
<protein>
    <submittedName>
        <fullName evidence="2">Uncharacterized protein</fullName>
    </submittedName>
</protein>
<gene>
    <name evidence="2" type="ORF">G2W53_020218</name>
</gene>
<keyword evidence="3" id="KW-1185">Reference proteome</keyword>
<evidence type="ECO:0000313" key="3">
    <source>
        <dbReference type="Proteomes" id="UP000634136"/>
    </source>
</evidence>
<comment type="caution">
    <text evidence="2">The sequence shown here is derived from an EMBL/GenBank/DDBJ whole genome shotgun (WGS) entry which is preliminary data.</text>
</comment>
<organism evidence="2 3">
    <name type="scientific">Senna tora</name>
    <dbReference type="NCBI Taxonomy" id="362788"/>
    <lineage>
        <taxon>Eukaryota</taxon>
        <taxon>Viridiplantae</taxon>
        <taxon>Streptophyta</taxon>
        <taxon>Embryophyta</taxon>
        <taxon>Tracheophyta</taxon>
        <taxon>Spermatophyta</taxon>
        <taxon>Magnoliopsida</taxon>
        <taxon>eudicotyledons</taxon>
        <taxon>Gunneridae</taxon>
        <taxon>Pentapetalae</taxon>
        <taxon>rosids</taxon>
        <taxon>fabids</taxon>
        <taxon>Fabales</taxon>
        <taxon>Fabaceae</taxon>
        <taxon>Caesalpinioideae</taxon>
        <taxon>Cassia clade</taxon>
        <taxon>Senna</taxon>
    </lineage>
</organism>